<evidence type="ECO:0000313" key="2">
    <source>
        <dbReference type="Proteomes" id="UP000271624"/>
    </source>
</evidence>
<reference evidence="1" key="2">
    <citation type="journal article" date="2019" name="Genome Biol. Evol.">
        <title>Day and night: Metabolic profiles and evolutionary relationships of six axenic non-marine cyanobacteria.</title>
        <authorList>
            <person name="Will S.E."/>
            <person name="Henke P."/>
            <person name="Boedeker C."/>
            <person name="Huang S."/>
            <person name="Brinkmann H."/>
            <person name="Rohde M."/>
            <person name="Jarek M."/>
            <person name="Friedl T."/>
            <person name="Seufert S."/>
            <person name="Schumacher M."/>
            <person name="Overmann J."/>
            <person name="Neumann-Schaal M."/>
            <person name="Petersen J."/>
        </authorList>
    </citation>
    <scope>NUCLEOTIDE SEQUENCE [LARGE SCALE GENOMIC DNA]</scope>
    <source>
        <strain evidence="1">PCC 7102</strain>
    </source>
</reference>
<gene>
    <name evidence="1" type="ORF">DSM106972_061850</name>
</gene>
<dbReference type="RefSeq" id="WP_127084392.1">
    <property type="nucleotide sequence ID" value="NZ_RSCL01000017.1"/>
</dbReference>
<organism evidence="1 2">
    <name type="scientific">Dulcicalothrix desertica PCC 7102</name>
    <dbReference type="NCBI Taxonomy" id="232991"/>
    <lineage>
        <taxon>Bacteria</taxon>
        <taxon>Bacillati</taxon>
        <taxon>Cyanobacteriota</taxon>
        <taxon>Cyanophyceae</taxon>
        <taxon>Nostocales</taxon>
        <taxon>Calotrichaceae</taxon>
        <taxon>Dulcicalothrix</taxon>
    </lineage>
</organism>
<sequence>MFGQSDLRKTIFYQEVKEEIQEELEKKIRRRVEKRFKQKAQIEVIPRLLAFGLTPEQIAYALDLNVKVVETVVLNNYMVIS</sequence>
<dbReference type="AlphaFoldDB" id="A0A433V7N1"/>
<dbReference type="EMBL" id="RSCL01000017">
    <property type="protein sequence ID" value="RUT02110.1"/>
    <property type="molecule type" value="Genomic_DNA"/>
</dbReference>
<comment type="caution">
    <text evidence="1">The sequence shown here is derived from an EMBL/GenBank/DDBJ whole genome shotgun (WGS) entry which is preliminary data.</text>
</comment>
<keyword evidence="2" id="KW-1185">Reference proteome</keyword>
<accession>A0A433V7N1</accession>
<proteinExistence type="predicted"/>
<protein>
    <recommendedName>
        <fullName evidence="3">CHP1784-containing protein</fullName>
    </recommendedName>
</protein>
<dbReference type="Proteomes" id="UP000271624">
    <property type="component" value="Unassembled WGS sequence"/>
</dbReference>
<reference evidence="1" key="1">
    <citation type="submission" date="2018-12" db="EMBL/GenBank/DDBJ databases">
        <authorList>
            <person name="Will S."/>
            <person name="Neumann-Schaal M."/>
            <person name="Henke P."/>
        </authorList>
    </citation>
    <scope>NUCLEOTIDE SEQUENCE</scope>
    <source>
        <strain evidence="1">PCC 7102</strain>
    </source>
</reference>
<evidence type="ECO:0008006" key="3">
    <source>
        <dbReference type="Google" id="ProtNLM"/>
    </source>
</evidence>
<name>A0A433V7N1_9CYAN</name>
<evidence type="ECO:0000313" key="1">
    <source>
        <dbReference type="EMBL" id="RUT02110.1"/>
    </source>
</evidence>